<evidence type="ECO:0000259" key="1">
    <source>
        <dbReference type="Pfam" id="PF07589"/>
    </source>
</evidence>
<evidence type="ECO:0000313" key="2">
    <source>
        <dbReference type="EMBL" id="GLC26620.1"/>
    </source>
</evidence>
<dbReference type="InterPro" id="IPR013424">
    <property type="entry name" value="Ice-binding_C"/>
</dbReference>
<accession>A0AA37V1Q4</accession>
<sequence length="276" mass="27700">MRAASGTAGIITLALTIGVTAADAQSVARSSAHSAARGGDAAPSAVAAPVASRLPGALAGESPLAKVELEYLPAQAVQESDDDDERAFWPTLFGLPGSEGSGHRVGGLAIARSAGWRSYLLPGLELLQRALPSSAAARLPGAARLRLGLQGADDDVSEFEEAIGANARRDAGQSGDAHGRGAEMRALHASAHASFNRDAGSGLPGTNVPGRTESAADFDFSLGGNVDQTTAASLPVALAAVDAAAAVTVTPEPASLVLLGTGVVAWGALARRRRTD</sequence>
<dbReference type="RefSeq" id="WP_284351077.1">
    <property type="nucleotide sequence ID" value="NZ_BRXS01000005.1"/>
</dbReference>
<comment type="caution">
    <text evidence="2">The sequence shown here is derived from an EMBL/GenBank/DDBJ whole genome shotgun (WGS) entry which is preliminary data.</text>
</comment>
<organism evidence="2 3">
    <name type="scientific">Roseisolibacter agri</name>
    <dbReference type="NCBI Taxonomy" id="2014610"/>
    <lineage>
        <taxon>Bacteria</taxon>
        <taxon>Pseudomonadati</taxon>
        <taxon>Gemmatimonadota</taxon>
        <taxon>Gemmatimonadia</taxon>
        <taxon>Gemmatimonadales</taxon>
        <taxon>Gemmatimonadaceae</taxon>
        <taxon>Roseisolibacter</taxon>
    </lineage>
</organism>
<dbReference type="AlphaFoldDB" id="A0AA37V1Q4"/>
<evidence type="ECO:0000313" key="3">
    <source>
        <dbReference type="Proteomes" id="UP001161325"/>
    </source>
</evidence>
<keyword evidence="3" id="KW-1185">Reference proteome</keyword>
<name>A0AA37V1Q4_9BACT</name>
<dbReference type="EMBL" id="BRXS01000005">
    <property type="protein sequence ID" value="GLC26620.1"/>
    <property type="molecule type" value="Genomic_DNA"/>
</dbReference>
<protein>
    <recommendedName>
        <fullName evidence="1">Ice-binding protein C-terminal domain-containing protein</fullName>
    </recommendedName>
</protein>
<reference evidence="2" key="1">
    <citation type="submission" date="2022-08" db="EMBL/GenBank/DDBJ databases">
        <title>Draft genome sequencing of Roseisolibacter agri AW1220.</title>
        <authorList>
            <person name="Tobiishi Y."/>
            <person name="Tonouchi A."/>
        </authorList>
    </citation>
    <scope>NUCLEOTIDE SEQUENCE</scope>
    <source>
        <strain evidence="2">AW1220</strain>
    </source>
</reference>
<dbReference type="Pfam" id="PF07589">
    <property type="entry name" value="PEP-CTERM"/>
    <property type="match status" value="1"/>
</dbReference>
<dbReference type="Proteomes" id="UP001161325">
    <property type="component" value="Unassembled WGS sequence"/>
</dbReference>
<dbReference type="NCBIfam" id="TIGR02595">
    <property type="entry name" value="PEP_CTERM"/>
    <property type="match status" value="1"/>
</dbReference>
<feature type="domain" description="Ice-binding protein C-terminal" evidence="1">
    <location>
        <begin position="250"/>
        <end position="274"/>
    </location>
</feature>
<gene>
    <name evidence="2" type="ORF">rosag_31330</name>
</gene>
<proteinExistence type="predicted"/>